<reference evidence="3 4" key="1">
    <citation type="submission" date="2014-08" db="EMBL/GenBank/DDBJ databases">
        <title>Complete genome sequence of Corynebacterium phocae M408/89/1(T)(=DSM 44612(T)), isolated from the common seal (Phoca vitulina).</title>
        <authorList>
            <person name="Ruckert C."/>
            <person name="Albersmeier A."/>
            <person name="Winkler A."/>
            <person name="Kalinowski J."/>
        </authorList>
    </citation>
    <scope>NUCLEOTIDE SEQUENCE [LARGE SCALE GENOMIC DNA]</scope>
    <source>
        <strain evidence="3 4">M408/89/1</strain>
    </source>
</reference>
<organism evidence="3 4">
    <name type="scientific">Corynebacterium phocae</name>
    <dbReference type="NCBI Taxonomy" id="161895"/>
    <lineage>
        <taxon>Bacteria</taxon>
        <taxon>Bacillati</taxon>
        <taxon>Actinomycetota</taxon>
        <taxon>Actinomycetes</taxon>
        <taxon>Mycobacteriales</taxon>
        <taxon>Corynebacteriaceae</taxon>
        <taxon>Corynebacterium</taxon>
    </lineage>
</organism>
<dbReference type="AlphaFoldDB" id="A0A1L7D6U7"/>
<accession>A0A1L7D6U7</accession>
<evidence type="ECO:0000313" key="3">
    <source>
        <dbReference type="EMBL" id="APT93771.1"/>
    </source>
</evidence>
<name>A0A1L7D6U7_9CORY</name>
<keyword evidence="4" id="KW-1185">Reference proteome</keyword>
<dbReference type="EMBL" id="CP009249">
    <property type="protein sequence ID" value="APT93771.1"/>
    <property type="molecule type" value="Genomic_DNA"/>
</dbReference>
<keyword evidence="2" id="KW-0732">Signal</keyword>
<feature type="compositionally biased region" description="Low complexity" evidence="1">
    <location>
        <begin position="36"/>
        <end position="107"/>
    </location>
</feature>
<dbReference type="KEGG" id="cpho:CPHO_09400"/>
<dbReference type="Proteomes" id="UP000185491">
    <property type="component" value="Chromosome"/>
</dbReference>
<dbReference type="STRING" id="161895.CPHO_09400"/>
<evidence type="ECO:0000313" key="4">
    <source>
        <dbReference type="Proteomes" id="UP000185491"/>
    </source>
</evidence>
<feature type="signal peptide" evidence="2">
    <location>
        <begin position="1"/>
        <end position="26"/>
    </location>
</feature>
<protein>
    <recommendedName>
        <fullName evidence="5">Beta-N-acetylglucosaminidase</fullName>
    </recommendedName>
</protein>
<feature type="region of interest" description="Disordered" evidence="1">
    <location>
        <begin position="33"/>
        <end position="109"/>
    </location>
</feature>
<evidence type="ECO:0008006" key="5">
    <source>
        <dbReference type="Google" id="ProtNLM"/>
    </source>
</evidence>
<feature type="chain" id="PRO_5012205418" description="Beta-N-acetylglucosaminidase" evidence="2">
    <location>
        <begin position="27"/>
        <end position="232"/>
    </location>
</feature>
<dbReference type="PROSITE" id="PS51257">
    <property type="entry name" value="PROKAR_LIPOPROTEIN"/>
    <property type="match status" value="1"/>
</dbReference>
<proteinExistence type="predicted"/>
<evidence type="ECO:0000256" key="1">
    <source>
        <dbReference type="SAM" id="MobiDB-lite"/>
    </source>
</evidence>
<gene>
    <name evidence="3" type="ORF">CPHO_09400</name>
</gene>
<evidence type="ECO:0000256" key="2">
    <source>
        <dbReference type="SAM" id="SignalP"/>
    </source>
</evidence>
<sequence length="232" mass="23998">MFPPHRSARATTLALAFLTLPLTLSACGGGAEPDDVPAAPAPSTAASAVETTSAEVSTTSVVVTTTSSAEASTAAKMKTSETATSGTKGTTATVTGSATETTGVSAAPADMDEAVAEVYETFEPIAPRSLFEQFTSCDPAGLKDSFNCSGPEVGQFQFFKSDSKAAQTTQVLTELRSSRVLEDDGDRVVGWSTFGTTAVLTVVDNSHGLVMQQMISTDQADPEVKLRELDVI</sequence>